<keyword evidence="5 7" id="KW-0408">Iron</keyword>
<feature type="signal peptide" evidence="9">
    <location>
        <begin position="1"/>
        <end position="15"/>
    </location>
</feature>
<evidence type="ECO:0000256" key="9">
    <source>
        <dbReference type="SAM" id="SignalP"/>
    </source>
</evidence>
<dbReference type="InterPro" id="IPR001128">
    <property type="entry name" value="Cyt_P450"/>
</dbReference>
<comment type="similarity">
    <text evidence="1 8">Belongs to the cytochrome P450 family.</text>
</comment>
<evidence type="ECO:0000256" key="4">
    <source>
        <dbReference type="ARBA" id="ARBA00023002"/>
    </source>
</evidence>
<dbReference type="KEGG" id="acan:ACA1_278030"/>
<dbReference type="Pfam" id="PF00067">
    <property type="entry name" value="p450"/>
    <property type="match status" value="1"/>
</dbReference>
<comment type="cofactor">
    <cofactor evidence="7">
        <name>heme</name>
        <dbReference type="ChEBI" id="CHEBI:30413"/>
    </cofactor>
</comment>
<dbReference type="PANTHER" id="PTHR24286">
    <property type="entry name" value="CYTOCHROME P450 26"/>
    <property type="match status" value="1"/>
</dbReference>
<dbReference type="AlphaFoldDB" id="L8H6J8"/>
<dbReference type="GO" id="GO:0016125">
    <property type="term" value="P:sterol metabolic process"/>
    <property type="evidence" value="ECO:0007669"/>
    <property type="project" value="TreeGrafter"/>
</dbReference>
<dbReference type="STRING" id="1257118.L8H6J8"/>
<dbReference type="GO" id="GO:0020037">
    <property type="term" value="F:heme binding"/>
    <property type="evidence" value="ECO:0007669"/>
    <property type="project" value="InterPro"/>
</dbReference>
<evidence type="ECO:0000313" key="11">
    <source>
        <dbReference type="Proteomes" id="UP000011083"/>
    </source>
</evidence>
<dbReference type="VEuPathDB" id="AmoebaDB:ACA1_278030"/>
<reference evidence="10 11" key="1">
    <citation type="journal article" date="2013" name="Genome Biol.">
        <title>Genome of Acanthamoeba castellanii highlights extensive lateral gene transfer and early evolution of tyrosine kinase signaling.</title>
        <authorList>
            <person name="Clarke M."/>
            <person name="Lohan A.J."/>
            <person name="Liu B."/>
            <person name="Lagkouvardos I."/>
            <person name="Roy S."/>
            <person name="Zafar N."/>
            <person name="Bertelli C."/>
            <person name="Schilde C."/>
            <person name="Kianianmomeni A."/>
            <person name="Burglin T.R."/>
            <person name="Frech C."/>
            <person name="Turcotte B."/>
            <person name="Kopec K.O."/>
            <person name="Synnott J.M."/>
            <person name="Choo C."/>
            <person name="Paponov I."/>
            <person name="Finkler A."/>
            <person name="Soon Heng Tan C."/>
            <person name="Hutchins A.P."/>
            <person name="Weinmeier T."/>
            <person name="Rattei T."/>
            <person name="Chu J.S."/>
            <person name="Gimenez G."/>
            <person name="Irimia M."/>
            <person name="Rigden D.J."/>
            <person name="Fitzpatrick D.A."/>
            <person name="Lorenzo-Morales J."/>
            <person name="Bateman A."/>
            <person name="Chiu C.H."/>
            <person name="Tang P."/>
            <person name="Hegemann P."/>
            <person name="Fromm H."/>
            <person name="Raoult D."/>
            <person name="Greub G."/>
            <person name="Miranda-Saavedra D."/>
            <person name="Chen N."/>
            <person name="Nash P."/>
            <person name="Ginger M.L."/>
            <person name="Horn M."/>
            <person name="Schaap P."/>
            <person name="Caler L."/>
            <person name="Loftus B."/>
        </authorList>
    </citation>
    <scope>NUCLEOTIDE SEQUENCE [LARGE SCALE GENOMIC DNA]</scope>
    <source>
        <strain evidence="10 11">Neff</strain>
    </source>
</reference>
<dbReference type="InterPro" id="IPR017972">
    <property type="entry name" value="Cyt_P450_CS"/>
</dbReference>
<dbReference type="PROSITE" id="PS00086">
    <property type="entry name" value="CYTOCHROME_P450"/>
    <property type="match status" value="1"/>
</dbReference>
<keyword evidence="11" id="KW-1185">Reference proteome</keyword>
<dbReference type="GeneID" id="14921744"/>
<dbReference type="InterPro" id="IPR036396">
    <property type="entry name" value="Cyt_P450_sf"/>
</dbReference>
<evidence type="ECO:0000256" key="5">
    <source>
        <dbReference type="ARBA" id="ARBA00023004"/>
    </source>
</evidence>
<sequence length="489" mass="55759">MVWLWVLGGLVLVLAFLAAWRNGTVGAGAGEPPGWDRWFVPLVGETLHFARDTVGFLSARQRRYGNVFHSHLFGQPTLVLIGAEAFAFLYEEERKGRIVSANAQLQIFKEILGDKILNEREDHSFHRAMVTQPILGRSTLQAMLPKMQANLARRVEHWVTLGTFEWYTQIKEWAFDNASALVWGSDISQPSDERHRLFEIFESMNKGLGGCLPIKLPGTQYSKCLESRRQFGETVGALVEERSRVIKQKVAELRSDDPLRRIEFKELSVGDDLINNYLFALIKAQRELPVSEVVDIIAGLYFAAHHTVTSGLTNIMVALEQRPDVRQKVVEEQETVVGDSEDRFTYEQLNSMVYLQKARIIRKVGPEDVEYNGYTLKAGRSIYANIILTQRDPNHFTDPETFDPERFSLDRAEDQKAKFAWVVFGGGGHSCLGMKLALLELKMMTSYLVRDYDWQAVPGQDMRIEWAALSPSPKDLYKVRFWQKKQPSA</sequence>
<name>L8H6J8_ACACF</name>
<dbReference type="Gene3D" id="1.10.630.10">
    <property type="entry name" value="Cytochrome P450"/>
    <property type="match status" value="1"/>
</dbReference>
<evidence type="ECO:0000256" key="1">
    <source>
        <dbReference type="ARBA" id="ARBA00010617"/>
    </source>
</evidence>
<evidence type="ECO:0000256" key="7">
    <source>
        <dbReference type="PIRSR" id="PIRSR602401-1"/>
    </source>
</evidence>
<dbReference type="GO" id="GO:0005506">
    <property type="term" value="F:iron ion binding"/>
    <property type="evidence" value="ECO:0007669"/>
    <property type="project" value="InterPro"/>
</dbReference>
<dbReference type="PANTHER" id="PTHR24286:SF384">
    <property type="entry name" value="P450, PUTATIVE (EUROFUNG)-RELATED"/>
    <property type="match status" value="1"/>
</dbReference>
<proteinExistence type="inferred from homology"/>
<dbReference type="InterPro" id="IPR002401">
    <property type="entry name" value="Cyt_P450_E_grp-I"/>
</dbReference>
<dbReference type="Proteomes" id="UP000011083">
    <property type="component" value="Unassembled WGS sequence"/>
</dbReference>
<evidence type="ECO:0000256" key="3">
    <source>
        <dbReference type="ARBA" id="ARBA00022723"/>
    </source>
</evidence>
<keyword evidence="6 8" id="KW-0503">Monooxygenase</keyword>
<accession>L8H6J8</accession>
<keyword evidence="9" id="KW-0732">Signal</keyword>
<dbReference type="EMBL" id="KB007908">
    <property type="protein sequence ID" value="ELR20872.1"/>
    <property type="molecule type" value="Genomic_DNA"/>
</dbReference>
<organism evidence="10 11">
    <name type="scientific">Acanthamoeba castellanii (strain ATCC 30010 / Neff)</name>
    <dbReference type="NCBI Taxonomy" id="1257118"/>
    <lineage>
        <taxon>Eukaryota</taxon>
        <taxon>Amoebozoa</taxon>
        <taxon>Discosea</taxon>
        <taxon>Longamoebia</taxon>
        <taxon>Centramoebida</taxon>
        <taxon>Acanthamoebidae</taxon>
        <taxon>Acanthamoeba</taxon>
    </lineage>
</organism>
<dbReference type="GO" id="GO:0004497">
    <property type="term" value="F:monooxygenase activity"/>
    <property type="evidence" value="ECO:0007669"/>
    <property type="project" value="UniProtKB-KW"/>
</dbReference>
<keyword evidence="2 7" id="KW-0349">Heme</keyword>
<dbReference type="OrthoDB" id="1372046at2759"/>
<feature type="chain" id="PRO_5013062336" evidence="9">
    <location>
        <begin position="16"/>
        <end position="489"/>
    </location>
</feature>
<feature type="binding site" description="axial binding residue" evidence="7">
    <location>
        <position position="431"/>
    </location>
    <ligand>
        <name>heme</name>
        <dbReference type="ChEBI" id="CHEBI:30413"/>
    </ligand>
    <ligandPart>
        <name>Fe</name>
        <dbReference type="ChEBI" id="CHEBI:18248"/>
    </ligandPart>
</feature>
<protein>
    <submittedName>
        <fullName evidence="10">Cytochrome p450 superfamily protein</fullName>
    </submittedName>
</protein>
<dbReference type="PRINTS" id="PR00463">
    <property type="entry name" value="EP450I"/>
</dbReference>
<evidence type="ECO:0000256" key="8">
    <source>
        <dbReference type="RuleBase" id="RU000461"/>
    </source>
</evidence>
<evidence type="ECO:0000256" key="6">
    <source>
        <dbReference type="ARBA" id="ARBA00023033"/>
    </source>
</evidence>
<keyword evidence="4 8" id="KW-0560">Oxidoreductase</keyword>
<dbReference type="SUPFAM" id="SSF48264">
    <property type="entry name" value="Cytochrome P450"/>
    <property type="match status" value="1"/>
</dbReference>
<evidence type="ECO:0000313" key="10">
    <source>
        <dbReference type="EMBL" id="ELR20872.1"/>
    </source>
</evidence>
<gene>
    <name evidence="10" type="ORF">ACA1_278030</name>
</gene>
<dbReference type="GO" id="GO:0016705">
    <property type="term" value="F:oxidoreductase activity, acting on paired donors, with incorporation or reduction of molecular oxygen"/>
    <property type="evidence" value="ECO:0007669"/>
    <property type="project" value="InterPro"/>
</dbReference>
<dbReference type="RefSeq" id="XP_004344615.1">
    <property type="nucleotide sequence ID" value="XM_004344565.1"/>
</dbReference>
<evidence type="ECO:0000256" key="2">
    <source>
        <dbReference type="ARBA" id="ARBA00022617"/>
    </source>
</evidence>
<keyword evidence="3 7" id="KW-0479">Metal-binding</keyword>